<dbReference type="InterPro" id="IPR010877">
    <property type="entry name" value="Phage_Mu_Gp46"/>
</dbReference>
<organism evidence="1 2">
    <name type="scientific">Chromobacterium vaccinii</name>
    <dbReference type="NCBI Taxonomy" id="1108595"/>
    <lineage>
        <taxon>Bacteria</taxon>
        <taxon>Pseudomonadati</taxon>
        <taxon>Pseudomonadota</taxon>
        <taxon>Betaproteobacteria</taxon>
        <taxon>Neisseriales</taxon>
        <taxon>Chromobacteriaceae</taxon>
        <taxon>Chromobacterium</taxon>
    </lineage>
</organism>
<dbReference type="RefSeq" id="WP_031295414.1">
    <property type="nucleotide sequence ID" value="NZ_CP017707.1"/>
</dbReference>
<dbReference type="Gene3D" id="3.10.450.40">
    <property type="match status" value="1"/>
</dbReference>
<name>A0A1D9LIC8_9NEIS</name>
<protein>
    <submittedName>
        <fullName evidence="1">Uncharacterized protein</fullName>
    </submittedName>
</protein>
<evidence type="ECO:0000313" key="2">
    <source>
        <dbReference type="Proteomes" id="UP000178776"/>
    </source>
</evidence>
<dbReference type="Proteomes" id="UP000178776">
    <property type="component" value="Chromosome"/>
</dbReference>
<sequence>MDPLLDPITGDYAGGSTDTLANAVYLRLMTPLGGWWADPTLGSRLHELSRSKDSSRIDLLACQYAEQALQPLLQDGRASRVQVSSQRQGPGRLLLNIEVAETGGHIRHFQHQVRIA</sequence>
<gene>
    <name evidence="1" type="ORF">BKX93_13725</name>
</gene>
<dbReference type="AlphaFoldDB" id="A0A1D9LIC8"/>
<dbReference type="KEGG" id="cvc:BKX93_13725"/>
<proteinExistence type="predicted"/>
<dbReference type="GeneID" id="68842267"/>
<accession>A0A1D9LIC8</accession>
<dbReference type="EMBL" id="CP017707">
    <property type="protein sequence ID" value="AOZ50944.1"/>
    <property type="molecule type" value="Genomic_DNA"/>
</dbReference>
<dbReference type="SUPFAM" id="SSF160719">
    <property type="entry name" value="gpW/gp25-like"/>
    <property type="match status" value="1"/>
</dbReference>
<reference evidence="1 2" key="1">
    <citation type="submission" date="2016-10" db="EMBL/GenBank/DDBJ databases">
        <title>Chromobacterium muskegensis sp. nov., an insecticidal bacterium isolated from Sphagnum bogs.</title>
        <authorList>
            <person name="Sparks M.E."/>
            <person name="Blackburn M.B."/>
            <person name="Gundersen-Rindal D.E."/>
            <person name="Mitchell A."/>
            <person name="Farrar R."/>
            <person name="Kuhar D."/>
        </authorList>
    </citation>
    <scope>NUCLEOTIDE SEQUENCE [LARGE SCALE GENOMIC DNA]</scope>
    <source>
        <strain evidence="1 2">21-1</strain>
    </source>
</reference>
<evidence type="ECO:0000313" key="1">
    <source>
        <dbReference type="EMBL" id="AOZ50944.1"/>
    </source>
</evidence>
<dbReference type="Pfam" id="PF07409">
    <property type="entry name" value="GP46"/>
    <property type="match status" value="1"/>
</dbReference>
<dbReference type="STRING" id="1108595.BKX93_13725"/>